<dbReference type="Proteomes" id="UP000829291">
    <property type="component" value="Chromosome 2"/>
</dbReference>
<evidence type="ECO:0000313" key="4">
    <source>
        <dbReference type="Proteomes" id="UP000829291"/>
    </source>
</evidence>
<protein>
    <submittedName>
        <fullName evidence="5">BMP and activin membrane-bound inhibitor homolog</fullName>
    </submittedName>
</protein>
<keyword evidence="2" id="KW-0812">Transmembrane</keyword>
<dbReference type="OrthoDB" id="5914644at2759"/>
<feature type="region of interest" description="Disordered" evidence="1">
    <location>
        <begin position="210"/>
        <end position="234"/>
    </location>
</feature>
<feature type="chain" id="PRO_5026769652" evidence="3">
    <location>
        <begin position="22"/>
        <end position="234"/>
    </location>
</feature>
<organism evidence="5">
    <name type="scientific">Neodiprion lecontei</name>
    <name type="common">Redheaded pine sawfly</name>
    <dbReference type="NCBI Taxonomy" id="441921"/>
    <lineage>
        <taxon>Eukaryota</taxon>
        <taxon>Metazoa</taxon>
        <taxon>Ecdysozoa</taxon>
        <taxon>Arthropoda</taxon>
        <taxon>Hexapoda</taxon>
        <taxon>Insecta</taxon>
        <taxon>Pterygota</taxon>
        <taxon>Neoptera</taxon>
        <taxon>Endopterygota</taxon>
        <taxon>Hymenoptera</taxon>
        <taxon>Tenthredinoidea</taxon>
        <taxon>Diprionidae</taxon>
        <taxon>Diprioninae</taxon>
        <taxon>Neodiprion</taxon>
    </lineage>
</organism>
<dbReference type="CDD" id="cd23576">
    <property type="entry name" value="TFP_LU_ECD_BAMBI"/>
    <property type="match status" value="1"/>
</dbReference>
<feature type="compositionally biased region" description="Pro residues" evidence="1">
    <location>
        <begin position="221"/>
        <end position="234"/>
    </location>
</feature>
<dbReference type="AlphaFoldDB" id="A0A6J0B8T5"/>
<keyword evidence="3" id="KW-0732">Signal</keyword>
<name>A0A6J0B8T5_NEOLC</name>
<dbReference type="GeneID" id="107218134"/>
<evidence type="ECO:0000256" key="3">
    <source>
        <dbReference type="SAM" id="SignalP"/>
    </source>
</evidence>
<keyword evidence="2" id="KW-0472">Membrane</keyword>
<sequence>MLPRELITFATITTLSVATAGASVNLEYDDNGMLADEERRITNNNNSNDNNKFNDNKGSVGREVRCFCNQAACVTQGYLCRGTGCFTELPSSLNNPSSLRPERSPWHGCLGDDFKDRQCPAGLLCCEQDLCNHVDDPAVQTKLNRTLHVLSGDQRVYNFGPIQSSNHGNQATEGWFRTATIAVPICGLVALLVLAGLAVRLLKPMPTQGDKLGPHCRVPDNAPPLLGPPKVPLV</sequence>
<reference evidence="5" key="1">
    <citation type="submission" date="2025-08" db="UniProtKB">
        <authorList>
            <consortium name="RefSeq"/>
        </authorList>
    </citation>
    <scope>IDENTIFICATION</scope>
    <source>
        <tissue evidence="5">Thorax and Abdomen</tissue>
    </source>
</reference>
<evidence type="ECO:0000313" key="5">
    <source>
        <dbReference type="RefSeq" id="XP_015511389.1"/>
    </source>
</evidence>
<evidence type="ECO:0000256" key="1">
    <source>
        <dbReference type="SAM" id="MobiDB-lite"/>
    </source>
</evidence>
<evidence type="ECO:0000256" key="2">
    <source>
        <dbReference type="SAM" id="Phobius"/>
    </source>
</evidence>
<proteinExistence type="predicted"/>
<dbReference type="KEGG" id="nlo:107218134"/>
<keyword evidence="4" id="KW-1185">Reference proteome</keyword>
<gene>
    <name evidence="5" type="primary">LOC107218134</name>
</gene>
<accession>A0A6J0B8T5</accession>
<keyword evidence="2" id="KW-1133">Transmembrane helix</keyword>
<dbReference type="InParanoid" id="A0A6J0B8T5"/>
<feature type="transmembrane region" description="Helical" evidence="2">
    <location>
        <begin position="181"/>
        <end position="202"/>
    </location>
</feature>
<feature type="signal peptide" evidence="3">
    <location>
        <begin position="1"/>
        <end position="21"/>
    </location>
</feature>
<dbReference type="RefSeq" id="XP_015511389.1">
    <property type="nucleotide sequence ID" value="XM_015655903.2"/>
</dbReference>